<evidence type="ECO:0000313" key="2">
    <source>
        <dbReference type="EMBL" id="SAL98663.1"/>
    </source>
</evidence>
<dbReference type="InParanoid" id="A0A163JDL3"/>
<dbReference type="OrthoDB" id="2260851at2759"/>
<name>A0A163JDL3_ABSGL</name>
<proteinExistence type="predicted"/>
<dbReference type="Proteomes" id="UP000078561">
    <property type="component" value="Unassembled WGS sequence"/>
</dbReference>
<keyword evidence="3" id="KW-1185">Reference proteome</keyword>
<evidence type="ECO:0000256" key="1">
    <source>
        <dbReference type="SAM" id="SignalP"/>
    </source>
</evidence>
<accession>A0A163JDL3</accession>
<organism evidence="2">
    <name type="scientific">Absidia glauca</name>
    <name type="common">Pin mould</name>
    <dbReference type="NCBI Taxonomy" id="4829"/>
    <lineage>
        <taxon>Eukaryota</taxon>
        <taxon>Fungi</taxon>
        <taxon>Fungi incertae sedis</taxon>
        <taxon>Mucoromycota</taxon>
        <taxon>Mucoromycotina</taxon>
        <taxon>Mucoromycetes</taxon>
        <taxon>Mucorales</taxon>
        <taxon>Cunninghamellaceae</taxon>
        <taxon>Absidia</taxon>
    </lineage>
</organism>
<dbReference type="AlphaFoldDB" id="A0A163JDL3"/>
<feature type="signal peptide" evidence="1">
    <location>
        <begin position="1"/>
        <end position="21"/>
    </location>
</feature>
<sequence>MFKSVFTLYLVLCWFSLMCFGDDDPKKAENEALGIKCNDMSTSETPDAVHLLKEVLAKNETVAVKEGYFIVKYLSAAVVSRPSGTENTTTHAYLRTGVAAIMNHCSEDDGKISGEYTPPDKKGVYRICLTGSEETDDC</sequence>
<dbReference type="EMBL" id="LT552278">
    <property type="protein sequence ID" value="SAL98663.1"/>
    <property type="molecule type" value="Genomic_DNA"/>
</dbReference>
<reference evidence="2" key="1">
    <citation type="submission" date="2016-04" db="EMBL/GenBank/DDBJ databases">
        <authorList>
            <person name="Evans L.H."/>
            <person name="Alamgir A."/>
            <person name="Owens N."/>
            <person name="Weber N.D."/>
            <person name="Virtaneva K."/>
            <person name="Barbian K."/>
            <person name="Babar A."/>
            <person name="Rosenke K."/>
        </authorList>
    </citation>
    <scope>NUCLEOTIDE SEQUENCE [LARGE SCALE GENOMIC DNA]</scope>
    <source>
        <strain evidence="2">CBS 101.48</strain>
    </source>
</reference>
<keyword evidence="1" id="KW-0732">Signal</keyword>
<gene>
    <name evidence="2" type="primary">ABSGL_04218.1 scaffold 5169</name>
</gene>
<feature type="chain" id="PRO_5007843366" evidence="1">
    <location>
        <begin position="22"/>
        <end position="138"/>
    </location>
</feature>
<protein>
    <submittedName>
        <fullName evidence="2">Uncharacterized protein</fullName>
    </submittedName>
</protein>
<evidence type="ECO:0000313" key="3">
    <source>
        <dbReference type="Proteomes" id="UP000078561"/>
    </source>
</evidence>